<dbReference type="PANTHER" id="PTHR43025:SF3">
    <property type="entry name" value="MONOGALACTOSYLDIACYLGLYCEROL SYNTHASE 1, CHLOROPLASTIC"/>
    <property type="match status" value="1"/>
</dbReference>
<name>C4ZBL6_AGARV</name>
<keyword evidence="3 5" id="KW-0808">Transferase</keyword>
<evidence type="ECO:0000256" key="1">
    <source>
        <dbReference type="ARBA" id="ARBA00006962"/>
    </source>
</evidence>
<dbReference type="InterPro" id="IPR050519">
    <property type="entry name" value="Glycosyltransf_28_UgtP"/>
</dbReference>
<dbReference type="Pfam" id="PF06925">
    <property type="entry name" value="MGDG_synth"/>
    <property type="match status" value="1"/>
</dbReference>
<dbReference type="SUPFAM" id="SSF53756">
    <property type="entry name" value="UDP-Glycosyltransferase/glycogen phosphorylase"/>
    <property type="match status" value="1"/>
</dbReference>
<dbReference type="HOGENOM" id="CLU_028367_0_1_9"/>
<dbReference type="GO" id="GO:0016758">
    <property type="term" value="F:hexosyltransferase activity"/>
    <property type="evidence" value="ECO:0007669"/>
    <property type="project" value="InterPro"/>
</dbReference>
<dbReference type="KEGG" id="ere:EUBREC_2007"/>
<keyword evidence="2" id="KW-0328">Glycosyltransferase</keyword>
<dbReference type="InterPro" id="IPR009695">
    <property type="entry name" value="Diacylglyc_glucosyltr_N"/>
</dbReference>
<dbReference type="Proteomes" id="UP000001477">
    <property type="component" value="Chromosome"/>
</dbReference>
<evidence type="ECO:0000313" key="6">
    <source>
        <dbReference type="Proteomes" id="UP000001477"/>
    </source>
</evidence>
<evidence type="ECO:0000256" key="3">
    <source>
        <dbReference type="ARBA" id="ARBA00022679"/>
    </source>
</evidence>
<comment type="similarity">
    <text evidence="1">Belongs to the glycosyltransferase 28 family.</text>
</comment>
<protein>
    <submittedName>
        <fullName evidence="5">Glycosyltransferase Family 28-like b-glycosyltransferase</fullName>
    </submittedName>
</protein>
<organism evidence="5 6">
    <name type="scientific">Agathobacter rectalis (strain ATCC 33656 / DSM 3377 / JCM 17463 / KCTC 5835 / VPI 0990)</name>
    <name type="common">Eubacterium rectale</name>
    <dbReference type="NCBI Taxonomy" id="515619"/>
    <lineage>
        <taxon>Bacteria</taxon>
        <taxon>Bacillati</taxon>
        <taxon>Bacillota</taxon>
        <taxon>Clostridia</taxon>
        <taxon>Lachnospirales</taxon>
        <taxon>Lachnospiraceae</taxon>
        <taxon>Agathobacter</taxon>
    </lineage>
</organism>
<dbReference type="STRING" id="515619.EUBREC_2007"/>
<dbReference type="AlphaFoldDB" id="C4ZBL6"/>
<dbReference type="GO" id="GO:0016020">
    <property type="term" value="C:membrane"/>
    <property type="evidence" value="ECO:0007669"/>
    <property type="project" value="GOC"/>
</dbReference>
<gene>
    <name evidence="5" type="ordered locus">EUBREC_2007</name>
</gene>
<proteinExistence type="inferred from homology"/>
<evidence type="ECO:0000313" key="5">
    <source>
        <dbReference type="EMBL" id="ACR75748.1"/>
    </source>
</evidence>
<feature type="domain" description="Diacylglycerol glucosyltransferase N-terminal" evidence="4">
    <location>
        <begin position="29"/>
        <end position="194"/>
    </location>
</feature>
<reference evidence="5 6" key="1">
    <citation type="journal article" date="2009" name="Proc. Natl. Acad. Sci. U.S.A.">
        <title>Characterizing a model human gut microbiota composed of members of its two dominant bacterial phyla.</title>
        <authorList>
            <person name="Mahowald M.A."/>
            <person name="Rey F.E."/>
            <person name="Seedorf H."/>
            <person name="Turnbaugh P.J."/>
            <person name="Fulton R.S."/>
            <person name="Wollam A."/>
            <person name="Shah N."/>
            <person name="Wang C."/>
            <person name="Magrini V."/>
            <person name="Wilson R.K."/>
            <person name="Cantarel B.L."/>
            <person name="Coutinho P.M."/>
            <person name="Henrissat B."/>
            <person name="Crock L.W."/>
            <person name="Russell A."/>
            <person name="Verberkmoes N.C."/>
            <person name="Hettich R.L."/>
            <person name="Gordon J.I."/>
        </authorList>
    </citation>
    <scope>NUCLEOTIDE SEQUENCE [LARGE SCALE GENOMIC DNA]</scope>
    <source>
        <strain evidence="6">ATCC 33656 / DSM 3377 / JCM 17463 / KCTC 5835 / LMG 30912 / VPI 0990</strain>
    </source>
</reference>
<dbReference type="PANTHER" id="PTHR43025">
    <property type="entry name" value="MONOGALACTOSYLDIACYLGLYCEROL SYNTHASE"/>
    <property type="match status" value="1"/>
</dbReference>
<dbReference type="CAZy" id="GT28">
    <property type="family name" value="Glycosyltransferase Family 28"/>
</dbReference>
<dbReference type="GO" id="GO:0009247">
    <property type="term" value="P:glycolipid biosynthetic process"/>
    <property type="evidence" value="ECO:0007669"/>
    <property type="project" value="InterPro"/>
</dbReference>
<dbReference type="Gene3D" id="3.40.50.2000">
    <property type="entry name" value="Glycogen Phosphorylase B"/>
    <property type="match status" value="1"/>
</dbReference>
<accession>C4ZBL6</accession>
<sequence>MVHLSHILFRKELNGLKILILSCDTGEGHNSAGKAIKEAAEHKGHSVTMIDMFLLSGKGTSHAVSGAYIGIVKHIPFFFGLLYKVGMLISSDKRKSPVYFANALLCKKLSAYIESNGFDAVVTPHLYPAETLSCMKRKNLLHIPAVAVGTDYTCIPFWEETNMDYYVIPHDDLTDEFAKRGIPENKLLPLGIPVRQAFCTRTAKAAARTRLHLPSDVPIFLVMSGSMGFGKLAVFAAELAIRCHNNEHIVIICGNNTKIKRILQNEFKFNKRVHVIGYTNQVSLFMDACDVIYTKPGGLTSTEALVKNIPIVHTAPIPGCEAANVAFFKKRHLSVSSKRLSKQIELGKIMIENKELNAEMIRAQRRERKPYAAIQIVGLLEELAHTDTTD</sequence>
<evidence type="ECO:0000256" key="2">
    <source>
        <dbReference type="ARBA" id="ARBA00022676"/>
    </source>
</evidence>
<dbReference type="PaxDb" id="515619-EUBREC_2007"/>
<evidence type="ECO:0000259" key="4">
    <source>
        <dbReference type="Pfam" id="PF06925"/>
    </source>
</evidence>
<dbReference type="EMBL" id="CP001107">
    <property type="protein sequence ID" value="ACR75748.1"/>
    <property type="molecule type" value="Genomic_DNA"/>
</dbReference>